<feature type="region of interest" description="Disordered" evidence="8">
    <location>
        <begin position="1"/>
        <end position="61"/>
    </location>
</feature>
<evidence type="ECO:0000313" key="11">
    <source>
        <dbReference type="Proteomes" id="UP001231189"/>
    </source>
</evidence>
<reference evidence="10" key="1">
    <citation type="submission" date="2023-07" db="EMBL/GenBank/DDBJ databases">
        <title>A chromosome-level genome assembly of Lolium multiflorum.</title>
        <authorList>
            <person name="Chen Y."/>
            <person name="Copetti D."/>
            <person name="Kolliker R."/>
            <person name="Studer B."/>
        </authorList>
    </citation>
    <scope>NUCLEOTIDE SEQUENCE</scope>
    <source>
        <strain evidence="10">02402/16</strain>
        <tissue evidence="10">Leaf</tissue>
    </source>
</reference>
<keyword evidence="1 7" id="KW-0723">Serine/threonine-protein kinase</keyword>
<feature type="binding site" evidence="6">
    <location>
        <position position="127"/>
    </location>
    <ligand>
        <name>ATP</name>
        <dbReference type="ChEBI" id="CHEBI:30616"/>
    </ligand>
</feature>
<evidence type="ECO:0000256" key="8">
    <source>
        <dbReference type="SAM" id="MobiDB-lite"/>
    </source>
</evidence>
<dbReference type="Gene3D" id="3.30.200.20">
    <property type="entry name" value="Phosphorylase Kinase, domain 1"/>
    <property type="match status" value="2"/>
</dbReference>
<feature type="domain" description="Protein kinase" evidence="9">
    <location>
        <begin position="88"/>
        <end position="399"/>
    </location>
</feature>
<dbReference type="AlphaFoldDB" id="A0AAD8SIZ0"/>
<dbReference type="FunFam" id="1.10.510.10:FF:000258">
    <property type="entry name" value="Probable serine/threonine-protein kinase PBL8"/>
    <property type="match status" value="1"/>
</dbReference>
<evidence type="ECO:0000256" key="7">
    <source>
        <dbReference type="RuleBase" id="RU000304"/>
    </source>
</evidence>
<gene>
    <name evidence="10" type="ORF">QYE76_070454</name>
</gene>
<dbReference type="Gene3D" id="1.10.510.10">
    <property type="entry name" value="Transferase(Phosphotransferase) domain 1"/>
    <property type="match status" value="1"/>
</dbReference>
<name>A0AAD8SIZ0_LOLMU</name>
<dbReference type="InterPro" id="IPR008271">
    <property type="entry name" value="Ser/Thr_kinase_AS"/>
</dbReference>
<dbReference type="PROSITE" id="PS00107">
    <property type="entry name" value="PROTEIN_KINASE_ATP"/>
    <property type="match status" value="1"/>
</dbReference>
<comment type="similarity">
    <text evidence="7">Belongs to the protein kinase superfamily.</text>
</comment>
<dbReference type="InterPro" id="IPR050823">
    <property type="entry name" value="Plant_Ser_Thr_Prot_Kinase"/>
</dbReference>
<dbReference type="InterPro" id="IPR001245">
    <property type="entry name" value="Ser-Thr/Tyr_kinase_cat_dom"/>
</dbReference>
<dbReference type="InterPro" id="IPR017441">
    <property type="entry name" value="Protein_kinase_ATP_BS"/>
</dbReference>
<sequence length="451" mass="49872">MGNCMKATSRVDHSMNTGAAYPSKVTSKTSLSSATSTSKTNSTRSTFTLPSIRDRSEHSTPRTECEILSSSNLKAFLFNDLKNATKNFRPDSLLGEGGFGHVFKGWIDEYTLAPSKPGVGMVVAVKKLKPEGFQGHKEWLVASRLLTTIFYHPQGYFSCFLIVNFASQTEVNYLGQLHHPNLVKLIGYCTDGDNRLLVYEFMPKGSLENHLFRRGADPLSWAIRLKVAIGAAKGLSFLHHAENQVIYRDFKASNILLDSEFNAKLSDFGLAKAGPTGDRTHVSTQVMGTHGYAAPEYIATGRLSAKADVYSFGVVLLELLTGRRAVDKSKPGLEQNLVDWAKPHLRDKRKLYRVMDTKLGGQYPKKGAHAIANLALQCICNDAKMRPQMSEVLEELQLLQEPKCNSESPQVAIRRTSNTVPKSPMRTQPSPRRSLGKVASPLPAYRTSQVH</sequence>
<dbReference type="SUPFAM" id="SSF56112">
    <property type="entry name" value="Protein kinase-like (PK-like)"/>
    <property type="match status" value="1"/>
</dbReference>
<keyword evidence="11" id="KW-1185">Reference proteome</keyword>
<comment type="caution">
    <text evidence="10">The sequence shown here is derived from an EMBL/GenBank/DDBJ whole genome shotgun (WGS) entry which is preliminary data.</text>
</comment>
<keyword evidence="5 6" id="KW-0067">ATP-binding</keyword>
<keyword evidence="3 6" id="KW-0547">Nucleotide-binding</keyword>
<dbReference type="CDD" id="cd14066">
    <property type="entry name" value="STKc_IRAK"/>
    <property type="match status" value="1"/>
</dbReference>
<feature type="compositionally biased region" description="Basic and acidic residues" evidence="8">
    <location>
        <begin position="52"/>
        <end position="61"/>
    </location>
</feature>
<dbReference type="InterPro" id="IPR000719">
    <property type="entry name" value="Prot_kinase_dom"/>
</dbReference>
<feature type="compositionally biased region" description="Low complexity" evidence="8">
    <location>
        <begin position="23"/>
        <end position="48"/>
    </location>
</feature>
<evidence type="ECO:0000256" key="1">
    <source>
        <dbReference type="ARBA" id="ARBA00022527"/>
    </source>
</evidence>
<evidence type="ECO:0000256" key="3">
    <source>
        <dbReference type="ARBA" id="ARBA00022741"/>
    </source>
</evidence>
<proteinExistence type="inferred from homology"/>
<evidence type="ECO:0000256" key="5">
    <source>
        <dbReference type="ARBA" id="ARBA00022840"/>
    </source>
</evidence>
<keyword evidence="2" id="KW-0808">Transferase</keyword>
<feature type="compositionally biased region" description="Polar residues" evidence="8">
    <location>
        <begin position="404"/>
        <end position="431"/>
    </location>
</feature>
<keyword evidence="4" id="KW-0418">Kinase</keyword>
<evidence type="ECO:0000313" key="10">
    <source>
        <dbReference type="EMBL" id="KAK1652649.1"/>
    </source>
</evidence>
<dbReference type="GO" id="GO:0005524">
    <property type="term" value="F:ATP binding"/>
    <property type="evidence" value="ECO:0007669"/>
    <property type="project" value="UniProtKB-UniRule"/>
</dbReference>
<dbReference type="PROSITE" id="PS00108">
    <property type="entry name" value="PROTEIN_KINASE_ST"/>
    <property type="match status" value="1"/>
</dbReference>
<dbReference type="Proteomes" id="UP001231189">
    <property type="component" value="Unassembled WGS sequence"/>
</dbReference>
<dbReference type="GO" id="GO:0004674">
    <property type="term" value="F:protein serine/threonine kinase activity"/>
    <property type="evidence" value="ECO:0007669"/>
    <property type="project" value="UniProtKB-KW"/>
</dbReference>
<evidence type="ECO:0000259" key="9">
    <source>
        <dbReference type="PROSITE" id="PS50011"/>
    </source>
</evidence>
<dbReference type="PROSITE" id="PS50011">
    <property type="entry name" value="PROTEIN_KINASE_DOM"/>
    <property type="match status" value="1"/>
</dbReference>
<evidence type="ECO:0000256" key="4">
    <source>
        <dbReference type="ARBA" id="ARBA00022777"/>
    </source>
</evidence>
<accession>A0AAD8SIZ0</accession>
<feature type="region of interest" description="Disordered" evidence="8">
    <location>
        <begin position="404"/>
        <end position="451"/>
    </location>
</feature>
<organism evidence="10 11">
    <name type="scientific">Lolium multiflorum</name>
    <name type="common">Italian ryegrass</name>
    <name type="synonym">Lolium perenne subsp. multiflorum</name>
    <dbReference type="NCBI Taxonomy" id="4521"/>
    <lineage>
        <taxon>Eukaryota</taxon>
        <taxon>Viridiplantae</taxon>
        <taxon>Streptophyta</taxon>
        <taxon>Embryophyta</taxon>
        <taxon>Tracheophyta</taxon>
        <taxon>Spermatophyta</taxon>
        <taxon>Magnoliopsida</taxon>
        <taxon>Liliopsida</taxon>
        <taxon>Poales</taxon>
        <taxon>Poaceae</taxon>
        <taxon>BOP clade</taxon>
        <taxon>Pooideae</taxon>
        <taxon>Poodae</taxon>
        <taxon>Poeae</taxon>
        <taxon>Poeae Chloroplast Group 2 (Poeae type)</taxon>
        <taxon>Loliodinae</taxon>
        <taxon>Loliinae</taxon>
        <taxon>Lolium</taxon>
    </lineage>
</organism>
<evidence type="ECO:0000256" key="6">
    <source>
        <dbReference type="PROSITE-ProRule" id="PRU10141"/>
    </source>
</evidence>
<protein>
    <recommendedName>
        <fullName evidence="9">Protein kinase domain-containing protein</fullName>
    </recommendedName>
</protein>
<dbReference type="PANTHER" id="PTHR45621">
    <property type="entry name" value="OS01G0588500 PROTEIN-RELATED"/>
    <property type="match status" value="1"/>
</dbReference>
<dbReference type="EMBL" id="JAUUTY010000004">
    <property type="protein sequence ID" value="KAK1652649.1"/>
    <property type="molecule type" value="Genomic_DNA"/>
</dbReference>
<evidence type="ECO:0000256" key="2">
    <source>
        <dbReference type="ARBA" id="ARBA00022679"/>
    </source>
</evidence>
<dbReference type="Pfam" id="PF07714">
    <property type="entry name" value="PK_Tyr_Ser-Thr"/>
    <property type="match status" value="1"/>
</dbReference>
<dbReference type="InterPro" id="IPR011009">
    <property type="entry name" value="Kinase-like_dom_sf"/>
</dbReference>